<protein>
    <submittedName>
        <fullName evidence="1">Uncharacterized protein</fullName>
    </submittedName>
</protein>
<accession>A0ACB9PCG3</accession>
<organism evidence="1 2">
    <name type="scientific">Bauhinia variegata</name>
    <name type="common">Purple orchid tree</name>
    <name type="synonym">Phanera variegata</name>
    <dbReference type="NCBI Taxonomy" id="167791"/>
    <lineage>
        <taxon>Eukaryota</taxon>
        <taxon>Viridiplantae</taxon>
        <taxon>Streptophyta</taxon>
        <taxon>Embryophyta</taxon>
        <taxon>Tracheophyta</taxon>
        <taxon>Spermatophyta</taxon>
        <taxon>Magnoliopsida</taxon>
        <taxon>eudicotyledons</taxon>
        <taxon>Gunneridae</taxon>
        <taxon>Pentapetalae</taxon>
        <taxon>rosids</taxon>
        <taxon>fabids</taxon>
        <taxon>Fabales</taxon>
        <taxon>Fabaceae</taxon>
        <taxon>Cercidoideae</taxon>
        <taxon>Cercideae</taxon>
        <taxon>Bauhiniinae</taxon>
        <taxon>Bauhinia</taxon>
    </lineage>
</organism>
<proteinExistence type="predicted"/>
<sequence>MGDVSETMTKRKKKKGRPSLLDLQKRSLKNQQEQQHEQKKSNLINSYSNRNPRPTRRNPVPELTQSAPNGIAEDEKFGDDDDERKQKKHKLLVGLNSRHHYPALSPNSLQSDSIPVAADGNNDDGDDPDATHKRRKINAVHHGSNETSEKVPKATDSEHGSQGESGPTTPLPDKKLLLFILDRIQKKDTHGVFSEPVDPEELPDYHDIISHPMDFGTVRKKLDAGVYTNLEQFEKDVFLICSNAMQYNAPDTIYHRQARSMQEMARKDFANLRQDSDDSEPQPKIVQRGRPPGKSSKKLMGKSPSEHVGPESSSDATLASAGDNACGSNVYNLRKGVNKFHPAESSARASNNNFGNGSYTGWLSEWENEFPASVLKAVLRYGKKQLMVDETRRDTYKYPVASGNEPPVSISVDQELKQLLAVGLHVKHSYARSLACFAADLGPVVWNIAARKIKSVLPTGHGFGRGWVSDDEESRRQHLPFCGEEGSLDLRLPDDYTNKFASPSSSFPVVNRPSLHGGDMVLTRGLNSLNSVCSGTESMTPLRLHQETKVHSNDIHGSDGKLAPNFSSEMRMVRLSDLTGTPSSSDQLPDMDPVNNIISNLGSSNTNPPPKAQFLNNLSQSGSDYLLAQESGSELQTSSQGLTGKSSWQGLAAPTKQNALSFANPLNGEIAVTNSSSSNVETVSQLQPNLALGL</sequence>
<comment type="caution">
    <text evidence="1">The sequence shown here is derived from an EMBL/GenBank/DDBJ whole genome shotgun (WGS) entry which is preliminary data.</text>
</comment>
<dbReference type="Proteomes" id="UP000828941">
    <property type="component" value="Chromosome 4"/>
</dbReference>
<keyword evidence="2" id="KW-1185">Reference proteome</keyword>
<reference evidence="1 2" key="1">
    <citation type="journal article" date="2022" name="DNA Res.">
        <title>Chromosomal-level genome assembly of the orchid tree Bauhinia variegata (Leguminosae; Cercidoideae) supports the allotetraploid origin hypothesis of Bauhinia.</title>
        <authorList>
            <person name="Zhong Y."/>
            <person name="Chen Y."/>
            <person name="Zheng D."/>
            <person name="Pang J."/>
            <person name="Liu Y."/>
            <person name="Luo S."/>
            <person name="Meng S."/>
            <person name="Qian L."/>
            <person name="Wei D."/>
            <person name="Dai S."/>
            <person name="Zhou R."/>
        </authorList>
    </citation>
    <scope>NUCLEOTIDE SEQUENCE [LARGE SCALE GENOMIC DNA]</scope>
    <source>
        <strain evidence="1">BV-YZ2020</strain>
    </source>
</reference>
<gene>
    <name evidence="1" type="ORF">L6164_007374</name>
</gene>
<evidence type="ECO:0000313" key="2">
    <source>
        <dbReference type="Proteomes" id="UP000828941"/>
    </source>
</evidence>
<dbReference type="EMBL" id="CM039429">
    <property type="protein sequence ID" value="KAI4346482.1"/>
    <property type="molecule type" value="Genomic_DNA"/>
</dbReference>
<evidence type="ECO:0000313" key="1">
    <source>
        <dbReference type="EMBL" id="KAI4346482.1"/>
    </source>
</evidence>
<name>A0ACB9PCG3_BAUVA</name>